<dbReference type="Proteomes" id="UP001202328">
    <property type="component" value="Unassembled WGS sequence"/>
</dbReference>
<keyword evidence="2" id="KW-1185">Reference proteome</keyword>
<proteinExistence type="predicted"/>
<dbReference type="Gene3D" id="3.30.930.10">
    <property type="entry name" value="Bira Bifunctional Protein, Domain 2"/>
    <property type="match status" value="1"/>
</dbReference>
<organism evidence="1 2">
    <name type="scientific">Papaver atlanticum</name>
    <dbReference type="NCBI Taxonomy" id="357466"/>
    <lineage>
        <taxon>Eukaryota</taxon>
        <taxon>Viridiplantae</taxon>
        <taxon>Streptophyta</taxon>
        <taxon>Embryophyta</taxon>
        <taxon>Tracheophyta</taxon>
        <taxon>Spermatophyta</taxon>
        <taxon>Magnoliopsida</taxon>
        <taxon>Ranunculales</taxon>
        <taxon>Papaveraceae</taxon>
        <taxon>Papaveroideae</taxon>
        <taxon>Papaver</taxon>
    </lineage>
</organism>
<evidence type="ECO:0000313" key="1">
    <source>
        <dbReference type="EMBL" id="KAI3919491.1"/>
    </source>
</evidence>
<protein>
    <submittedName>
        <fullName evidence="1">Uncharacterized protein</fullName>
    </submittedName>
</protein>
<dbReference type="EMBL" id="JAJJMB010008884">
    <property type="protein sequence ID" value="KAI3919491.1"/>
    <property type="molecule type" value="Genomic_DNA"/>
</dbReference>
<dbReference type="InterPro" id="IPR045864">
    <property type="entry name" value="aa-tRNA-synth_II/BPL/LPL"/>
</dbReference>
<comment type="caution">
    <text evidence="1">The sequence shown here is derived from an EMBL/GenBank/DDBJ whole genome shotgun (WGS) entry which is preliminary data.</text>
</comment>
<accession>A0AAD4SRB1</accession>
<evidence type="ECO:0000313" key="2">
    <source>
        <dbReference type="Proteomes" id="UP001202328"/>
    </source>
</evidence>
<name>A0AAD4SRB1_9MAGN</name>
<sequence>MHKEIPTGPEKYLGEIETWDKAESALAEALDEFSTPWKIEMLSESIDETLYNDVAKEGTEELTNQVNNNGPLIRSTAQLEKDAVRASSGDVSLCTLSIAGALLLGVLKYS</sequence>
<dbReference type="AlphaFoldDB" id="A0AAD4SRB1"/>
<gene>
    <name evidence="1" type="ORF">MKW98_030202</name>
</gene>
<reference evidence="1" key="1">
    <citation type="submission" date="2022-04" db="EMBL/GenBank/DDBJ databases">
        <title>A functionally conserved STORR gene fusion in Papaver species that diverged 16.8 million years ago.</title>
        <authorList>
            <person name="Catania T."/>
        </authorList>
    </citation>
    <scope>NUCLEOTIDE SEQUENCE</scope>
    <source>
        <strain evidence="1">S-188037</strain>
    </source>
</reference>